<proteinExistence type="predicted"/>
<name>A0A8T0NGU7_PANVG</name>
<feature type="compositionally biased region" description="Basic and acidic residues" evidence="1">
    <location>
        <begin position="44"/>
        <end position="55"/>
    </location>
</feature>
<feature type="signal peptide" evidence="2">
    <location>
        <begin position="1"/>
        <end position="32"/>
    </location>
</feature>
<evidence type="ECO:0000313" key="3">
    <source>
        <dbReference type="EMBL" id="KAG2547352.1"/>
    </source>
</evidence>
<evidence type="ECO:0000313" key="4">
    <source>
        <dbReference type="Proteomes" id="UP000823388"/>
    </source>
</evidence>
<dbReference type="Proteomes" id="UP000823388">
    <property type="component" value="Chromosome 9K"/>
</dbReference>
<feature type="region of interest" description="Disordered" evidence="1">
    <location>
        <begin position="39"/>
        <end position="94"/>
    </location>
</feature>
<accession>A0A8T0NGU7</accession>
<comment type="caution">
    <text evidence="3">The sequence shown here is derived from an EMBL/GenBank/DDBJ whole genome shotgun (WGS) entry which is preliminary data.</text>
</comment>
<feature type="chain" id="PRO_5035940941" description="Secreted protein" evidence="2">
    <location>
        <begin position="33"/>
        <end position="94"/>
    </location>
</feature>
<sequence>MLRANRYFASIGLTSWAFFGQFCLLNGPICTAHVTTTQCPRNVSDSDRGRSDHVRGGAIGSPRPWARMDEQATQTAETSKKGHVTDSSGRRSYA</sequence>
<reference evidence="3" key="1">
    <citation type="submission" date="2020-05" db="EMBL/GenBank/DDBJ databases">
        <title>WGS assembly of Panicum virgatum.</title>
        <authorList>
            <person name="Lovell J.T."/>
            <person name="Jenkins J."/>
            <person name="Shu S."/>
            <person name="Juenger T.E."/>
            <person name="Schmutz J."/>
        </authorList>
    </citation>
    <scope>NUCLEOTIDE SEQUENCE</scope>
    <source>
        <strain evidence="3">AP13</strain>
    </source>
</reference>
<dbReference type="EMBL" id="CM029053">
    <property type="protein sequence ID" value="KAG2547352.1"/>
    <property type="molecule type" value="Genomic_DNA"/>
</dbReference>
<evidence type="ECO:0008006" key="5">
    <source>
        <dbReference type="Google" id="ProtNLM"/>
    </source>
</evidence>
<dbReference type="AlphaFoldDB" id="A0A8T0NGU7"/>
<organism evidence="3 4">
    <name type="scientific">Panicum virgatum</name>
    <name type="common">Blackwell switchgrass</name>
    <dbReference type="NCBI Taxonomy" id="38727"/>
    <lineage>
        <taxon>Eukaryota</taxon>
        <taxon>Viridiplantae</taxon>
        <taxon>Streptophyta</taxon>
        <taxon>Embryophyta</taxon>
        <taxon>Tracheophyta</taxon>
        <taxon>Spermatophyta</taxon>
        <taxon>Magnoliopsida</taxon>
        <taxon>Liliopsida</taxon>
        <taxon>Poales</taxon>
        <taxon>Poaceae</taxon>
        <taxon>PACMAD clade</taxon>
        <taxon>Panicoideae</taxon>
        <taxon>Panicodae</taxon>
        <taxon>Paniceae</taxon>
        <taxon>Panicinae</taxon>
        <taxon>Panicum</taxon>
        <taxon>Panicum sect. Hiantes</taxon>
    </lineage>
</organism>
<evidence type="ECO:0000256" key="1">
    <source>
        <dbReference type="SAM" id="MobiDB-lite"/>
    </source>
</evidence>
<keyword evidence="4" id="KW-1185">Reference proteome</keyword>
<evidence type="ECO:0000256" key="2">
    <source>
        <dbReference type="SAM" id="SignalP"/>
    </source>
</evidence>
<keyword evidence="2" id="KW-0732">Signal</keyword>
<protein>
    <recommendedName>
        <fullName evidence="5">Secreted protein</fullName>
    </recommendedName>
</protein>
<gene>
    <name evidence="3" type="ORF">PVAP13_9KG081020</name>
</gene>